<dbReference type="Gene3D" id="3.40.30.10">
    <property type="entry name" value="Glutaredoxin"/>
    <property type="match status" value="1"/>
</dbReference>
<sequence>MSSEKHLGRGSSFPTLPDDGKLVLLSMRFCPYAQRVHLVLDAKGIPYHTIYVNLTNKPEWLTQKSPLGKVPALELANEPGRPTIYESLVVCEYLDEKYKTRPLLPKDPLQKARDRILIERFNQVISSMYKVFLQGLDSGPGSLTDIVQGLDLYEKELKNRDTPFFAGKEPGMLDYMIWPWCERADMLEYLVGNKYEMDQDRFPKLIKWRSQMKSDPAVQKTYLSGETHAKYIQGRRIGAPDYDMLV</sequence>
<dbReference type="AlphaFoldDB" id="A0A0K8TTU5"/>
<dbReference type="GO" id="GO:0005737">
    <property type="term" value="C:cytoplasm"/>
    <property type="evidence" value="ECO:0007669"/>
    <property type="project" value="InterPro"/>
</dbReference>
<dbReference type="CDD" id="cd03184">
    <property type="entry name" value="GST_C_Omega"/>
    <property type="match status" value="1"/>
</dbReference>
<dbReference type="FunFam" id="3.40.30.10:FF:000123">
    <property type="entry name" value="Glutathione transferase o1"/>
    <property type="match status" value="1"/>
</dbReference>
<dbReference type="InterPro" id="IPR004045">
    <property type="entry name" value="Glutathione_S-Trfase_N"/>
</dbReference>
<dbReference type="PROSITE" id="PS50404">
    <property type="entry name" value="GST_NTER"/>
    <property type="match status" value="1"/>
</dbReference>
<dbReference type="PRINTS" id="PR01625">
    <property type="entry name" value="GSTRNSFRASEO"/>
</dbReference>
<comment type="similarity">
    <text evidence="1">Belongs to the GST superfamily. Omega family.</text>
</comment>
<dbReference type="SFLD" id="SFLDS00019">
    <property type="entry name" value="Glutathione_Transferase_(cytos"/>
    <property type="match status" value="1"/>
</dbReference>
<evidence type="ECO:0000256" key="2">
    <source>
        <dbReference type="ARBA" id="ARBA00023002"/>
    </source>
</evidence>
<name>A0A0K8TTU5_TABBR</name>
<dbReference type="Gene3D" id="1.20.1050.10">
    <property type="match status" value="1"/>
</dbReference>
<dbReference type="FunFam" id="1.20.1050.10:FF:000009">
    <property type="entry name" value="Glutathione S-transferase omega-1"/>
    <property type="match status" value="1"/>
</dbReference>
<dbReference type="PROSITE" id="PS50405">
    <property type="entry name" value="GST_CTER"/>
    <property type="match status" value="1"/>
</dbReference>
<dbReference type="GO" id="GO:0045174">
    <property type="term" value="F:glutathione dehydrogenase (ascorbate) activity"/>
    <property type="evidence" value="ECO:0007669"/>
    <property type="project" value="TreeGrafter"/>
</dbReference>
<dbReference type="SUPFAM" id="SSF52833">
    <property type="entry name" value="Thioredoxin-like"/>
    <property type="match status" value="1"/>
</dbReference>
<dbReference type="SFLD" id="SFLDG00358">
    <property type="entry name" value="Main_(cytGST)"/>
    <property type="match status" value="1"/>
</dbReference>
<feature type="domain" description="GST N-terminal" evidence="3">
    <location>
        <begin position="20"/>
        <end position="102"/>
    </location>
</feature>
<evidence type="ECO:0000259" key="4">
    <source>
        <dbReference type="PROSITE" id="PS50405"/>
    </source>
</evidence>
<keyword evidence="5" id="KW-0808">Transferase</keyword>
<evidence type="ECO:0000313" key="5">
    <source>
        <dbReference type="EMBL" id="JAI17561.1"/>
    </source>
</evidence>
<dbReference type="EMBL" id="GDAI01000042">
    <property type="protein sequence ID" value="JAI17561.1"/>
    <property type="molecule type" value="mRNA"/>
</dbReference>
<protein>
    <submittedName>
        <fullName evidence="5">Putative glutathione s-transferase omega-1-like protein</fullName>
    </submittedName>
</protein>
<dbReference type="InterPro" id="IPR005442">
    <property type="entry name" value="GST_omega"/>
</dbReference>
<evidence type="ECO:0000256" key="1">
    <source>
        <dbReference type="ARBA" id="ARBA00011067"/>
    </source>
</evidence>
<dbReference type="PANTHER" id="PTHR43968:SF6">
    <property type="entry name" value="GLUTATHIONE S-TRANSFERASE OMEGA"/>
    <property type="match status" value="1"/>
</dbReference>
<dbReference type="GO" id="GO:0006749">
    <property type="term" value="P:glutathione metabolic process"/>
    <property type="evidence" value="ECO:0007669"/>
    <property type="project" value="TreeGrafter"/>
</dbReference>
<dbReference type="InterPro" id="IPR040079">
    <property type="entry name" value="Glutathione_S-Trfase"/>
</dbReference>
<dbReference type="InterPro" id="IPR050983">
    <property type="entry name" value="GST_Omega/HSP26"/>
</dbReference>
<dbReference type="PANTHER" id="PTHR43968">
    <property type="match status" value="1"/>
</dbReference>
<dbReference type="Pfam" id="PF13409">
    <property type="entry name" value="GST_N_2"/>
    <property type="match status" value="1"/>
</dbReference>
<dbReference type="InterPro" id="IPR010987">
    <property type="entry name" value="Glutathione-S-Trfase_C-like"/>
</dbReference>
<dbReference type="InterPro" id="IPR036249">
    <property type="entry name" value="Thioredoxin-like_sf"/>
</dbReference>
<proteinExistence type="evidence at transcript level"/>
<keyword evidence="2" id="KW-0560">Oxidoreductase</keyword>
<dbReference type="Pfam" id="PF13410">
    <property type="entry name" value="GST_C_2"/>
    <property type="match status" value="1"/>
</dbReference>
<dbReference type="SUPFAM" id="SSF47616">
    <property type="entry name" value="GST C-terminal domain-like"/>
    <property type="match status" value="1"/>
</dbReference>
<dbReference type="InterPro" id="IPR036282">
    <property type="entry name" value="Glutathione-S-Trfase_C_sf"/>
</dbReference>
<organism evidence="5">
    <name type="scientific">Tabanus bromius</name>
    <name type="common">Band-eyed brown horse fly</name>
    <dbReference type="NCBI Taxonomy" id="304241"/>
    <lineage>
        <taxon>Eukaryota</taxon>
        <taxon>Metazoa</taxon>
        <taxon>Ecdysozoa</taxon>
        <taxon>Arthropoda</taxon>
        <taxon>Hexapoda</taxon>
        <taxon>Insecta</taxon>
        <taxon>Pterygota</taxon>
        <taxon>Neoptera</taxon>
        <taxon>Endopterygota</taxon>
        <taxon>Diptera</taxon>
        <taxon>Brachycera</taxon>
        <taxon>Tabanomorpha</taxon>
        <taxon>Tabanoidea</taxon>
        <taxon>Tabanidae</taxon>
        <taxon>Tabanus</taxon>
    </lineage>
</organism>
<dbReference type="GO" id="GO:0004364">
    <property type="term" value="F:glutathione transferase activity"/>
    <property type="evidence" value="ECO:0007669"/>
    <property type="project" value="InterPro"/>
</dbReference>
<feature type="domain" description="GST C-terminal" evidence="4">
    <location>
        <begin position="107"/>
        <end position="241"/>
    </location>
</feature>
<evidence type="ECO:0000259" key="3">
    <source>
        <dbReference type="PROSITE" id="PS50404"/>
    </source>
</evidence>
<reference evidence="5" key="1">
    <citation type="journal article" date="2015" name="Insect Biochem. Mol. Biol.">
        <title>An insight into the sialome of the horse fly, Tabanus bromius.</title>
        <authorList>
            <person name="Ribeiro J.M."/>
            <person name="Kazimirova M."/>
            <person name="Takac P."/>
            <person name="Andersen J.F."/>
            <person name="Francischetti I.M."/>
        </authorList>
    </citation>
    <scope>NUCLEOTIDE SEQUENCE</scope>
</reference>
<accession>A0A0K8TTU5</accession>